<comment type="caution">
    <text evidence="2">The sequence shown here is derived from an EMBL/GenBank/DDBJ whole genome shotgun (WGS) entry which is preliminary data.</text>
</comment>
<evidence type="ECO:0000313" key="3">
    <source>
        <dbReference type="Proteomes" id="UP000272400"/>
    </source>
</evidence>
<feature type="chain" id="PRO_5018335641" evidence="1">
    <location>
        <begin position="25"/>
        <end position="359"/>
    </location>
</feature>
<evidence type="ECO:0000256" key="1">
    <source>
        <dbReference type="SAM" id="SignalP"/>
    </source>
</evidence>
<dbReference type="Proteomes" id="UP000272400">
    <property type="component" value="Unassembled WGS sequence"/>
</dbReference>
<organism evidence="2 3">
    <name type="scientific">Actinocorallia herbida</name>
    <dbReference type="NCBI Taxonomy" id="58109"/>
    <lineage>
        <taxon>Bacteria</taxon>
        <taxon>Bacillati</taxon>
        <taxon>Actinomycetota</taxon>
        <taxon>Actinomycetes</taxon>
        <taxon>Streptosporangiales</taxon>
        <taxon>Thermomonosporaceae</taxon>
        <taxon>Actinocorallia</taxon>
    </lineage>
</organism>
<proteinExistence type="predicted"/>
<dbReference type="OrthoDB" id="3454650at2"/>
<sequence length="359" mass="37406">MRRLSVAVSALLAGALLVPQGAAAQPSARKPSWKNVTGSAFKTAGTLLAAAAVNKKTAFAINENGRPFHWNGKKWTVKKGAGKFRPTAMAAAGPNRAWAVGMSGVTPVAIYWNGKTWKKVAYPGANLGPIALPIVPFSLSAAPDGTVYSVAGLNSKNDGASVVRRWDGGKFVNVDVPPAAGASLTAVAVRGAKDVWLAGTTTANGTQAVATVVRLVDGRWKAVKAPGGDWGVIGQAHNIIQDLAVTGPDKVWAIRAQNGGGLLRWNGTKWTEAGTPLISHYALTPDGGSGAWTIPSPGSGGKSSLYLHWTGKWTNVKGPQRKADTQIHDLVRVPGTKQVIAVGGVAAKNKRLPVIEIYR</sequence>
<reference evidence="2 3" key="1">
    <citation type="submission" date="2018-11" db="EMBL/GenBank/DDBJ databases">
        <title>Sequencing the genomes of 1000 actinobacteria strains.</title>
        <authorList>
            <person name="Klenk H.-P."/>
        </authorList>
    </citation>
    <scope>NUCLEOTIDE SEQUENCE [LARGE SCALE GENOMIC DNA]</scope>
    <source>
        <strain evidence="2 3">DSM 44254</strain>
    </source>
</reference>
<keyword evidence="3" id="KW-1185">Reference proteome</keyword>
<keyword evidence="1" id="KW-0732">Signal</keyword>
<accession>A0A3N1D9R0</accession>
<name>A0A3N1D9R0_9ACTN</name>
<dbReference type="SUPFAM" id="SSF89372">
    <property type="entry name" value="Fucose-specific lectin"/>
    <property type="match status" value="1"/>
</dbReference>
<gene>
    <name evidence="2" type="ORF">EDD29_7973</name>
</gene>
<protein>
    <submittedName>
        <fullName evidence="2">Uncharacterized protein</fullName>
    </submittedName>
</protein>
<dbReference type="AlphaFoldDB" id="A0A3N1D9R0"/>
<dbReference type="RefSeq" id="WP_123669232.1">
    <property type="nucleotide sequence ID" value="NZ_RJKE01000001.1"/>
</dbReference>
<feature type="signal peptide" evidence="1">
    <location>
        <begin position="1"/>
        <end position="24"/>
    </location>
</feature>
<evidence type="ECO:0000313" key="2">
    <source>
        <dbReference type="EMBL" id="ROO90251.1"/>
    </source>
</evidence>
<dbReference type="EMBL" id="RJKE01000001">
    <property type="protein sequence ID" value="ROO90251.1"/>
    <property type="molecule type" value="Genomic_DNA"/>
</dbReference>